<dbReference type="EMBL" id="MHPP01000007">
    <property type="protein sequence ID" value="OGZ84932.1"/>
    <property type="molecule type" value="Genomic_DNA"/>
</dbReference>
<evidence type="ECO:0000259" key="2">
    <source>
        <dbReference type="Pfam" id="PF00534"/>
    </source>
</evidence>
<keyword evidence="1" id="KW-0808">Transferase</keyword>
<proteinExistence type="predicted"/>
<sequence length="362" mass="41780">MRIAVFHNFLDNIGGAEMVSLILARELGADIYTTNIDPDKIKKMGFENILPRIFSIGKVPVNAPFRQQLALLKFRLFNLKNKYDFYIIAGDWAMSGAVNNKPNLWYVHSPIREIWDLKDYIKNSLVATWKKPFFDVWVIFNRYLNKKYIKSVNKIVCNSENTKNRVKKYLDKSSKIIHPPIETKKFEYIKNGDFWLSVNRLISHKRIDMQLGAFSKLPNEKLIIIGSYEASKHFLQYANYIKKIKPDNVEIKSWVNDEELKELYANCRGFITTSKDEDFGMNVVEAMASGKPVIAPNEGGYKETIINGKTGILIDNINEDKIMEAIKAIGKNPEQYKNACIEQAKKFDTEIFIEKINALVSK</sequence>
<dbReference type="AlphaFoldDB" id="A0A1G2JCZ7"/>
<evidence type="ECO:0000313" key="4">
    <source>
        <dbReference type="Proteomes" id="UP000177751"/>
    </source>
</evidence>
<accession>A0A1G2JCZ7</accession>
<protein>
    <recommendedName>
        <fullName evidence="2">Glycosyl transferase family 1 domain-containing protein</fullName>
    </recommendedName>
</protein>
<dbReference type="PANTHER" id="PTHR46401:SF2">
    <property type="entry name" value="GLYCOSYLTRANSFERASE WBBK-RELATED"/>
    <property type="match status" value="1"/>
</dbReference>
<dbReference type="Gene3D" id="3.40.50.2000">
    <property type="entry name" value="Glycogen Phosphorylase B"/>
    <property type="match status" value="1"/>
</dbReference>
<dbReference type="Proteomes" id="UP000177751">
    <property type="component" value="Unassembled WGS sequence"/>
</dbReference>
<dbReference type="Pfam" id="PF00534">
    <property type="entry name" value="Glycos_transf_1"/>
    <property type="match status" value="1"/>
</dbReference>
<dbReference type="STRING" id="1802229.A2401_03355"/>
<dbReference type="PANTHER" id="PTHR46401">
    <property type="entry name" value="GLYCOSYLTRANSFERASE WBBK-RELATED"/>
    <property type="match status" value="1"/>
</dbReference>
<reference evidence="3 4" key="1">
    <citation type="journal article" date="2016" name="Nat. Commun.">
        <title>Thousands of microbial genomes shed light on interconnected biogeochemical processes in an aquifer system.</title>
        <authorList>
            <person name="Anantharaman K."/>
            <person name="Brown C.T."/>
            <person name="Hug L.A."/>
            <person name="Sharon I."/>
            <person name="Castelle C.J."/>
            <person name="Probst A.J."/>
            <person name="Thomas B.C."/>
            <person name="Singh A."/>
            <person name="Wilkins M.J."/>
            <person name="Karaoz U."/>
            <person name="Brodie E.L."/>
            <person name="Williams K.H."/>
            <person name="Hubbard S.S."/>
            <person name="Banfield J.F."/>
        </authorList>
    </citation>
    <scope>NUCLEOTIDE SEQUENCE [LARGE SCALE GENOMIC DNA]</scope>
</reference>
<comment type="caution">
    <text evidence="3">The sequence shown here is derived from an EMBL/GenBank/DDBJ whole genome shotgun (WGS) entry which is preliminary data.</text>
</comment>
<evidence type="ECO:0000256" key="1">
    <source>
        <dbReference type="ARBA" id="ARBA00022679"/>
    </source>
</evidence>
<dbReference type="GO" id="GO:0016757">
    <property type="term" value="F:glycosyltransferase activity"/>
    <property type="evidence" value="ECO:0007669"/>
    <property type="project" value="InterPro"/>
</dbReference>
<feature type="domain" description="Glycosyl transferase family 1" evidence="2">
    <location>
        <begin position="190"/>
        <end position="346"/>
    </location>
</feature>
<organism evidence="3 4">
    <name type="scientific">Candidatus Staskawiczbacteria bacterium RIFOXYC1_FULL_38_18</name>
    <dbReference type="NCBI Taxonomy" id="1802229"/>
    <lineage>
        <taxon>Bacteria</taxon>
        <taxon>Candidatus Staskawicziibacteriota</taxon>
    </lineage>
</organism>
<dbReference type="InterPro" id="IPR001296">
    <property type="entry name" value="Glyco_trans_1"/>
</dbReference>
<gene>
    <name evidence="3" type="ORF">A2401_03355</name>
</gene>
<name>A0A1G2JCZ7_9BACT</name>
<dbReference type="SUPFAM" id="SSF53756">
    <property type="entry name" value="UDP-Glycosyltransferase/glycogen phosphorylase"/>
    <property type="match status" value="1"/>
</dbReference>
<evidence type="ECO:0000313" key="3">
    <source>
        <dbReference type="EMBL" id="OGZ84932.1"/>
    </source>
</evidence>